<feature type="domain" description="Tyr recombinase" evidence="4">
    <location>
        <begin position="105"/>
        <end position="271"/>
    </location>
</feature>
<keyword evidence="3" id="KW-0233">DNA recombination</keyword>
<dbReference type="PANTHER" id="PTHR30349:SF41">
    <property type="entry name" value="INTEGRASE_RECOMBINASE PROTEIN MJ0367-RELATED"/>
    <property type="match status" value="1"/>
</dbReference>
<dbReference type="Proteomes" id="UP000432715">
    <property type="component" value="Unassembled WGS sequence"/>
</dbReference>
<keyword evidence="2" id="KW-0238">DNA-binding</keyword>
<gene>
    <name evidence="5" type="ORF">F8154_05810</name>
</gene>
<dbReference type="OrthoDB" id="1938724at2"/>
<evidence type="ECO:0000313" key="6">
    <source>
        <dbReference type="Proteomes" id="UP000432715"/>
    </source>
</evidence>
<dbReference type="Pfam" id="PF00589">
    <property type="entry name" value="Phage_integrase"/>
    <property type="match status" value="1"/>
</dbReference>
<comment type="caution">
    <text evidence="5">The sequence shown here is derived from an EMBL/GenBank/DDBJ whole genome shotgun (WGS) entry which is preliminary data.</text>
</comment>
<keyword evidence="6" id="KW-1185">Reference proteome</keyword>
<dbReference type="AlphaFoldDB" id="A0A6I0FAT6"/>
<dbReference type="InterPro" id="IPR013762">
    <property type="entry name" value="Integrase-like_cat_sf"/>
</dbReference>
<dbReference type="GO" id="GO:0015074">
    <property type="term" value="P:DNA integration"/>
    <property type="evidence" value="ECO:0007669"/>
    <property type="project" value="InterPro"/>
</dbReference>
<dbReference type="InterPro" id="IPR011010">
    <property type="entry name" value="DNA_brk_join_enz"/>
</dbReference>
<reference evidence="5 6" key="1">
    <citation type="submission" date="2019-10" db="EMBL/GenBank/DDBJ databases">
        <title>Alkaliphilus serpentinus sp. nov. and Alkaliphilus pronyensis sp. nov., two novel anaerobic alkaliphilic species isolated from the serpentinized-hosted hydrothermal field of the Prony Bay (New Caledonia).</title>
        <authorList>
            <person name="Postec A."/>
        </authorList>
    </citation>
    <scope>NUCLEOTIDE SEQUENCE [LARGE SCALE GENOMIC DNA]</scope>
    <source>
        <strain evidence="5 6">LacV</strain>
    </source>
</reference>
<comment type="similarity">
    <text evidence="1">Belongs to the 'phage' integrase family.</text>
</comment>
<accession>A0A6I0FAT6</accession>
<protein>
    <submittedName>
        <fullName evidence="5">Phage integrase family protein</fullName>
    </submittedName>
</protein>
<dbReference type="GO" id="GO:0006310">
    <property type="term" value="P:DNA recombination"/>
    <property type="evidence" value="ECO:0007669"/>
    <property type="project" value="UniProtKB-KW"/>
</dbReference>
<dbReference type="Gene3D" id="1.10.443.10">
    <property type="entry name" value="Intergrase catalytic core"/>
    <property type="match status" value="1"/>
</dbReference>
<evidence type="ECO:0000256" key="2">
    <source>
        <dbReference type="ARBA" id="ARBA00023125"/>
    </source>
</evidence>
<evidence type="ECO:0000256" key="1">
    <source>
        <dbReference type="ARBA" id="ARBA00008857"/>
    </source>
</evidence>
<sequence>MNLDIDKFKKKIDKLVANGSITSQTASTYYYCTRRLAEELKNNTVDASAIEKAINSKAGTRQEMMKYVSAIRKYEDEVLNKSKSLLFGEPEIKLFQNYNAASSNSKGKILKHSSDTVERKINGLRNEKLKYALRLQLKSGLRIKEIADVKKEDISFDGDKTIIHVQQGKGNKKRIVETIEDKYLVDKLKGWASKHEDGEKLFYSRNYLRKKATELGIPTHDLRRINAQKRFQKELDTGKDRAEAKATVKKQLGHEKIKTTNIYLRYRHKKA</sequence>
<evidence type="ECO:0000256" key="3">
    <source>
        <dbReference type="ARBA" id="ARBA00023172"/>
    </source>
</evidence>
<dbReference type="EMBL" id="WBZC01000016">
    <property type="protein sequence ID" value="KAB3535646.1"/>
    <property type="molecule type" value="Genomic_DNA"/>
</dbReference>
<dbReference type="RefSeq" id="WP_151860663.1">
    <property type="nucleotide sequence ID" value="NZ_WBZC01000016.1"/>
</dbReference>
<organism evidence="5 6">
    <name type="scientific">Alkaliphilus pronyensis</name>
    <dbReference type="NCBI Taxonomy" id="1482732"/>
    <lineage>
        <taxon>Bacteria</taxon>
        <taxon>Bacillati</taxon>
        <taxon>Bacillota</taxon>
        <taxon>Clostridia</taxon>
        <taxon>Peptostreptococcales</taxon>
        <taxon>Natronincolaceae</taxon>
        <taxon>Alkaliphilus</taxon>
    </lineage>
</organism>
<dbReference type="PANTHER" id="PTHR30349">
    <property type="entry name" value="PHAGE INTEGRASE-RELATED"/>
    <property type="match status" value="1"/>
</dbReference>
<dbReference type="CDD" id="cd00397">
    <property type="entry name" value="DNA_BRE_C"/>
    <property type="match status" value="1"/>
</dbReference>
<dbReference type="PROSITE" id="PS51898">
    <property type="entry name" value="TYR_RECOMBINASE"/>
    <property type="match status" value="1"/>
</dbReference>
<evidence type="ECO:0000259" key="4">
    <source>
        <dbReference type="PROSITE" id="PS51898"/>
    </source>
</evidence>
<evidence type="ECO:0000313" key="5">
    <source>
        <dbReference type="EMBL" id="KAB3535646.1"/>
    </source>
</evidence>
<dbReference type="GO" id="GO:0003677">
    <property type="term" value="F:DNA binding"/>
    <property type="evidence" value="ECO:0007669"/>
    <property type="project" value="UniProtKB-KW"/>
</dbReference>
<dbReference type="InterPro" id="IPR002104">
    <property type="entry name" value="Integrase_catalytic"/>
</dbReference>
<name>A0A6I0FAT6_9FIRM</name>
<dbReference type="InterPro" id="IPR050090">
    <property type="entry name" value="Tyrosine_recombinase_XerCD"/>
</dbReference>
<dbReference type="SUPFAM" id="SSF56349">
    <property type="entry name" value="DNA breaking-rejoining enzymes"/>
    <property type="match status" value="1"/>
</dbReference>
<proteinExistence type="inferred from homology"/>